<organism evidence="2 3">
    <name type="scientific">Candidatus Nomurabacteria bacterium CG1_02_47_685</name>
    <dbReference type="NCBI Taxonomy" id="1805282"/>
    <lineage>
        <taxon>Bacteria</taxon>
        <taxon>Candidatus Nomuraibacteriota</taxon>
    </lineage>
</organism>
<feature type="compositionally biased region" description="Acidic residues" evidence="1">
    <location>
        <begin position="137"/>
        <end position="148"/>
    </location>
</feature>
<proteinExistence type="predicted"/>
<dbReference type="EMBL" id="MNVO01000056">
    <property type="protein sequence ID" value="OIO31791.1"/>
    <property type="molecule type" value="Genomic_DNA"/>
</dbReference>
<evidence type="ECO:0000313" key="2">
    <source>
        <dbReference type="EMBL" id="OIO31791.1"/>
    </source>
</evidence>
<comment type="caution">
    <text evidence="2">The sequence shown here is derived from an EMBL/GenBank/DDBJ whole genome shotgun (WGS) entry which is preliminary data.</text>
</comment>
<dbReference type="AlphaFoldDB" id="A0A1J4VC26"/>
<sequence>MTFFVPARARGSDTWHPFVWRTARTSVAELLDDIESGTPGVSVYVTLPQFLERLRRQGHLLSSREELEAAITSVETCSWTEGNVPEIERVNDAGEFGIWHREDVAPCDPGEIFAYIAGTPAFSLYCGNVIHVLQDEGESEDEVTEEPPPEYRPDPPLPKRYRIRTVRTEGSVYPRWRAWIDTGSVVVSHTGSPITVIQESYQVLDVDVEGKEKE</sequence>
<accession>A0A1J4VC26</accession>
<evidence type="ECO:0000313" key="3">
    <source>
        <dbReference type="Proteomes" id="UP000183206"/>
    </source>
</evidence>
<name>A0A1J4VC26_9BACT</name>
<protein>
    <submittedName>
        <fullName evidence="2">Uncharacterized protein</fullName>
    </submittedName>
</protein>
<feature type="region of interest" description="Disordered" evidence="1">
    <location>
        <begin position="137"/>
        <end position="158"/>
    </location>
</feature>
<gene>
    <name evidence="2" type="ORF">AUJ44_03810</name>
</gene>
<reference evidence="2 3" key="1">
    <citation type="journal article" date="2016" name="Environ. Microbiol.">
        <title>Genomic resolution of a cold subsurface aquifer community provides metabolic insights for novel microbes adapted to high CO concentrations.</title>
        <authorList>
            <person name="Probst A.J."/>
            <person name="Castelle C.J."/>
            <person name="Singh A."/>
            <person name="Brown C.T."/>
            <person name="Anantharaman K."/>
            <person name="Sharon I."/>
            <person name="Hug L.A."/>
            <person name="Burstein D."/>
            <person name="Emerson J.B."/>
            <person name="Thomas B.C."/>
            <person name="Banfield J.F."/>
        </authorList>
    </citation>
    <scope>NUCLEOTIDE SEQUENCE [LARGE SCALE GENOMIC DNA]</scope>
    <source>
        <strain evidence="2">CG1_02_47_685</strain>
    </source>
</reference>
<evidence type="ECO:0000256" key="1">
    <source>
        <dbReference type="SAM" id="MobiDB-lite"/>
    </source>
</evidence>
<dbReference type="Proteomes" id="UP000183206">
    <property type="component" value="Unassembled WGS sequence"/>
</dbReference>